<evidence type="ECO:0000256" key="11">
    <source>
        <dbReference type="SAM" id="MobiDB-lite"/>
    </source>
</evidence>
<dbReference type="PROSITE" id="PS50011">
    <property type="entry name" value="PROTEIN_KINASE_DOM"/>
    <property type="match status" value="1"/>
</dbReference>
<dbReference type="EMBL" id="OV121135">
    <property type="protein sequence ID" value="CAH0554860.1"/>
    <property type="molecule type" value="Genomic_DNA"/>
</dbReference>
<dbReference type="AlphaFoldDB" id="A0A9P0B5P2"/>
<evidence type="ECO:0000256" key="10">
    <source>
        <dbReference type="PROSITE-ProRule" id="PRU10141"/>
    </source>
</evidence>
<dbReference type="Gene3D" id="1.10.533.10">
    <property type="entry name" value="Death Domain, Fas"/>
    <property type="match status" value="1"/>
</dbReference>
<evidence type="ECO:0000256" key="6">
    <source>
        <dbReference type="ARBA" id="ARBA00022777"/>
    </source>
</evidence>
<reference evidence="13" key="1">
    <citation type="submission" date="2021-12" db="EMBL/GenBank/DDBJ databases">
        <authorList>
            <person name="King R."/>
        </authorList>
    </citation>
    <scope>NUCLEOTIDE SEQUENCE</scope>
</reference>
<evidence type="ECO:0000256" key="9">
    <source>
        <dbReference type="ARBA" id="ARBA00048679"/>
    </source>
</evidence>
<dbReference type="PANTHER" id="PTHR47989">
    <property type="entry name" value="OS01G0750732 PROTEIN"/>
    <property type="match status" value="1"/>
</dbReference>
<keyword evidence="5 10" id="KW-0547">Nucleotide-binding</keyword>
<dbReference type="Pfam" id="PF14786">
    <property type="entry name" value="Death_2"/>
    <property type="match status" value="1"/>
</dbReference>
<evidence type="ECO:0000256" key="3">
    <source>
        <dbReference type="ARBA" id="ARBA00022527"/>
    </source>
</evidence>
<organism evidence="13 14">
    <name type="scientific">Brassicogethes aeneus</name>
    <name type="common">Rape pollen beetle</name>
    <name type="synonym">Meligethes aeneus</name>
    <dbReference type="NCBI Taxonomy" id="1431903"/>
    <lineage>
        <taxon>Eukaryota</taxon>
        <taxon>Metazoa</taxon>
        <taxon>Ecdysozoa</taxon>
        <taxon>Arthropoda</taxon>
        <taxon>Hexapoda</taxon>
        <taxon>Insecta</taxon>
        <taxon>Pterygota</taxon>
        <taxon>Neoptera</taxon>
        <taxon>Endopterygota</taxon>
        <taxon>Coleoptera</taxon>
        <taxon>Polyphaga</taxon>
        <taxon>Cucujiformia</taxon>
        <taxon>Nitidulidae</taxon>
        <taxon>Meligethinae</taxon>
        <taxon>Brassicogethes</taxon>
    </lineage>
</organism>
<dbReference type="EC" id="2.7.11.1" evidence="2"/>
<comment type="similarity">
    <text evidence="1">Belongs to the protein kinase superfamily. TKL Ser/Thr protein kinase family. Pelle subfamily.</text>
</comment>
<evidence type="ECO:0000256" key="4">
    <source>
        <dbReference type="ARBA" id="ARBA00022679"/>
    </source>
</evidence>
<evidence type="ECO:0000256" key="5">
    <source>
        <dbReference type="ARBA" id="ARBA00022741"/>
    </source>
</evidence>
<dbReference type="OrthoDB" id="4062651at2759"/>
<name>A0A9P0B5P2_BRAAE</name>
<dbReference type="InterPro" id="IPR000719">
    <property type="entry name" value="Prot_kinase_dom"/>
</dbReference>
<dbReference type="PROSITE" id="PS00108">
    <property type="entry name" value="PROTEIN_KINASE_ST"/>
    <property type="match status" value="1"/>
</dbReference>
<keyword evidence="7 10" id="KW-0067">ATP-binding</keyword>
<evidence type="ECO:0000313" key="14">
    <source>
        <dbReference type="Proteomes" id="UP001154078"/>
    </source>
</evidence>
<dbReference type="SUPFAM" id="SSF47986">
    <property type="entry name" value="DEATH domain"/>
    <property type="match status" value="1"/>
</dbReference>
<sequence length="604" mass="67790">MEPKTQLRKLNIMYQRELEHILDPYELWKKLMCVIPKTLCPDPTKANVSRINPPKYNTEHFRIIENVSNKTGRSCTNILFEEWGTSGRVLPTLGHLLHLLVNAELYRAADYLSDIIGCQKPNRPQSGPAAYVSTDISDFNKIDNSKDGISLSENNTDMKSEVVYGTKSELIPELNMLLQQSTIDNVTLESTQDSNTSFNNNATQNTTNSSNNNSENELSQLGIPNLSILRHSAEQLTNTSEEMSDNCPNLSIFNKQDSSSPAISLPNLSVFQKKEKSLSSPSLSFNKCPSPLPNLSLNTSLPHFSYPELEDATNDFHDEPFSAEDNEGRLLGKGAFGSVYYALDLLDRPVAVKRLILDDFDSANMTIITKQFCKEVESLGRFKHDNLLTLLGFSCDGPTYCLVYEYISGGSLKDRLRSKENRLIWTDRLYIAFGTAKAAAYLHTVFNVIHRDIKSANILLDPNNKPKLGDFGLIRNINQNTITFTQPIGTSSYMPTEAFRGEISHKWDTYSFGKVLLELLTALPVFDQERSEADLGDYVEEEFDKGAEKCAGKLLDKTAGSWSVNNFSFAEDLFKIALKCLEDKKKRPSMVEVTESLSDLLEKV</sequence>
<evidence type="ECO:0000256" key="2">
    <source>
        <dbReference type="ARBA" id="ARBA00012513"/>
    </source>
</evidence>
<dbReference type="Gene3D" id="3.30.200.20">
    <property type="entry name" value="Phosphorylase Kinase, domain 1"/>
    <property type="match status" value="1"/>
</dbReference>
<evidence type="ECO:0000259" key="12">
    <source>
        <dbReference type="PROSITE" id="PS50011"/>
    </source>
</evidence>
<keyword evidence="14" id="KW-1185">Reference proteome</keyword>
<dbReference type="Proteomes" id="UP001154078">
    <property type="component" value="Chromosome 4"/>
</dbReference>
<gene>
    <name evidence="13" type="ORF">MELIAE_LOCUS6350</name>
</gene>
<dbReference type="SUPFAM" id="SSF56112">
    <property type="entry name" value="Protein kinase-like (PK-like)"/>
    <property type="match status" value="1"/>
</dbReference>
<proteinExistence type="inferred from homology"/>
<dbReference type="FunFam" id="1.10.510.10:FF:000754">
    <property type="entry name" value="Interleukin-1 receptor-associated kinase"/>
    <property type="match status" value="1"/>
</dbReference>
<keyword evidence="6" id="KW-0418">Kinase</keyword>
<evidence type="ECO:0000256" key="8">
    <source>
        <dbReference type="ARBA" id="ARBA00047899"/>
    </source>
</evidence>
<dbReference type="GO" id="GO:0004674">
    <property type="term" value="F:protein serine/threonine kinase activity"/>
    <property type="evidence" value="ECO:0007669"/>
    <property type="project" value="UniProtKB-KW"/>
</dbReference>
<evidence type="ECO:0000256" key="1">
    <source>
        <dbReference type="ARBA" id="ARBA00008718"/>
    </source>
</evidence>
<comment type="catalytic activity">
    <reaction evidence="9">
        <text>L-seryl-[protein] + ATP = O-phospho-L-seryl-[protein] + ADP + H(+)</text>
        <dbReference type="Rhea" id="RHEA:17989"/>
        <dbReference type="Rhea" id="RHEA-COMP:9863"/>
        <dbReference type="Rhea" id="RHEA-COMP:11604"/>
        <dbReference type="ChEBI" id="CHEBI:15378"/>
        <dbReference type="ChEBI" id="CHEBI:29999"/>
        <dbReference type="ChEBI" id="CHEBI:30616"/>
        <dbReference type="ChEBI" id="CHEBI:83421"/>
        <dbReference type="ChEBI" id="CHEBI:456216"/>
        <dbReference type="EC" id="2.7.11.1"/>
    </reaction>
</comment>
<dbReference type="InterPro" id="IPR017441">
    <property type="entry name" value="Protein_kinase_ATP_BS"/>
</dbReference>
<feature type="region of interest" description="Disordered" evidence="11">
    <location>
        <begin position="190"/>
        <end position="218"/>
    </location>
</feature>
<dbReference type="InterPro" id="IPR011009">
    <property type="entry name" value="Kinase-like_dom_sf"/>
</dbReference>
<dbReference type="Gene3D" id="1.10.510.10">
    <property type="entry name" value="Transferase(Phosphotransferase) domain 1"/>
    <property type="match status" value="1"/>
</dbReference>
<comment type="catalytic activity">
    <reaction evidence="8">
        <text>L-threonyl-[protein] + ATP = O-phospho-L-threonyl-[protein] + ADP + H(+)</text>
        <dbReference type="Rhea" id="RHEA:46608"/>
        <dbReference type="Rhea" id="RHEA-COMP:11060"/>
        <dbReference type="Rhea" id="RHEA-COMP:11605"/>
        <dbReference type="ChEBI" id="CHEBI:15378"/>
        <dbReference type="ChEBI" id="CHEBI:30013"/>
        <dbReference type="ChEBI" id="CHEBI:30616"/>
        <dbReference type="ChEBI" id="CHEBI:61977"/>
        <dbReference type="ChEBI" id="CHEBI:456216"/>
        <dbReference type="EC" id="2.7.11.1"/>
    </reaction>
</comment>
<dbReference type="InterPro" id="IPR008271">
    <property type="entry name" value="Ser/Thr_kinase_AS"/>
</dbReference>
<feature type="domain" description="Protein kinase" evidence="12">
    <location>
        <begin position="325"/>
        <end position="601"/>
    </location>
</feature>
<dbReference type="InterPro" id="IPR011029">
    <property type="entry name" value="DEATH-like_dom_sf"/>
</dbReference>
<dbReference type="PANTHER" id="PTHR47989:SF47">
    <property type="entry name" value="SERINE_THREONINE-PROTEIN KINASE PBL28-RELATED"/>
    <property type="match status" value="1"/>
</dbReference>
<evidence type="ECO:0000256" key="7">
    <source>
        <dbReference type="ARBA" id="ARBA00022840"/>
    </source>
</evidence>
<feature type="compositionally biased region" description="Low complexity" evidence="11">
    <location>
        <begin position="194"/>
        <end position="216"/>
    </location>
</feature>
<dbReference type="PROSITE" id="PS00107">
    <property type="entry name" value="PROTEIN_KINASE_ATP"/>
    <property type="match status" value="1"/>
</dbReference>
<feature type="binding site" evidence="10">
    <location>
        <position position="353"/>
    </location>
    <ligand>
        <name>ATP</name>
        <dbReference type="ChEBI" id="CHEBI:30616"/>
    </ligand>
</feature>
<accession>A0A9P0B5P2</accession>
<keyword evidence="3" id="KW-0723">Serine/threonine-protein kinase</keyword>
<keyword evidence="4" id="KW-0808">Transferase</keyword>
<dbReference type="SMART" id="SM00220">
    <property type="entry name" value="S_TKc"/>
    <property type="match status" value="1"/>
</dbReference>
<protein>
    <recommendedName>
        <fullName evidence="2">non-specific serine/threonine protein kinase</fullName>
        <ecNumber evidence="2">2.7.11.1</ecNumber>
    </recommendedName>
</protein>
<evidence type="ECO:0000313" key="13">
    <source>
        <dbReference type="EMBL" id="CAH0554860.1"/>
    </source>
</evidence>
<dbReference type="Pfam" id="PF00069">
    <property type="entry name" value="Pkinase"/>
    <property type="match status" value="1"/>
</dbReference>
<dbReference type="GO" id="GO:0005524">
    <property type="term" value="F:ATP binding"/>
    <property type="evidence" value="ECO:0007669"/>
    <property type="project" value="UniProtKB-UniRule"/>
</dbReference>
<dbReference type="CDD" id="cd08308">
    <property type="entry name" value="Death_Tube"/>
    <property type="match status" value="1"/>
</dbReference>
<dbReference type="InterPro" id="IPR029397">
    <property type="entry name" value="Tube_Death"/>
</dbReference>